<comment type="caution">
    <text evidence="1">The sequence shown here is derived from an EMBL/GenBank/DDBJ whole genome shotgun (WGS) entry which is preliminary data.</text>
</comment>
<protein>
    <submittedName>
        <fullName evidence="1">OsmC family protein</fullName>
    </submittedName>
</protein>
<name>A0A7J4IYQ3_9ARCH</name>
<dbReference type="AlphaFoldDB" id="A0A7J4IYQ3"/>
<dbReference type="PANTHER" id="PTHR35368">
    <property type="entry name" value="HYDROPEROXIDE REDUCTASE"/>
    <property type="match status" value="1"/>
</dbReference>
<dbReference type="InterPro" id="IPR052924">
    <property type="entry name" value="OsmC/Ohr_hydroprdx_reductase"/>
</dbReference>
<evidence type="ECO:0000313" key="2">
    <source>
        <dbReference type="Proteomes" id="UP000577419"/>
    </source>
</evidence>
<reference evidence="2" key="1">
    <citation type="journal article" date="2020" name="bioRxiv">
        <title>A rank-normalized archaeal taxonomy based on genome phylogeny resolves widespread incomplete and uneven classifications.</title>
        <authorList>
            <person name="Rinke C."/>
            <person name="Chuvochina M."/>
            <person name="Mussig A.J."/>
            <person name="Chaumeil P.-A."/>
            <person name="Waite D.W."/>
            <person name="Whitman W.B."/>
            <person name="Parks D.H."/>
            <person name="Hugenholtz P."/>
        </authorList>
    </citation>
    <scope>NUCLEOTIDE SEQUENCE [LARGE SCALE GENOMIC DNA]</scope>
</reference>
<evidence type="ECO:0000313" key="1">
    <source>
        <dbReference type="EMBL" id="HIH08096.1"/>
    </source>
</evidence>
<dbReference type="SUPFAM" id="SSF82784">
    <property type="entry name" value="OsmC-like"/>
    <property type="match status" value="1"/>
</dbReference>
<dbReference type="InterPro" id="IPR036102">
    <property type="entry name" value="OsmC/Ohrsf"/>
</dbReference>
<dbReference type="Gene3D" id="3.30.300.20">
    <property type="match status" value="1"/>
</dbReference>
<accession>A0A7J4IYQ3</accession>
<dbReference type="PANTHER" id="PTHR35368:SF1">
    <property type="entry name" value="HYDROPEROXIDE REDUCTASE"/>
    <property type="match status" value="1"/>
</dbReference>
<organism evidence="1 2">
    <name type="scientific">Candidatus Iainarchaeum sp</name>
    <dbReference type="NCBI Taxonomy" id="3101447"/>
    <lineage>
        <taxon>Archaea</taxon>
        <taxon>Candidatus Iainarchaeota</taxon>
        <taxon>Candidatus Iainarchaeia</taxon>
        <taxon>Candidatus Iainarchaeales</taxon>
        <taxon>Candidatus Iainarchaeaceae</taxon>
        <taxon>Candidatus Iainarchaeum</taxon>
    </lineage>
</organism>
<dbReference type="Pfam" id="PF02566">
    <property type="entry name" value="OsmC"/>
    <property type="match status" value="1"/>
</dbReference>
<dbReference type="EMBL" id="DUFG01000013">
    <property type="protein sequence ID" value="HIH08096.1"/>
    <property type="molecule type" value="Genomic_DNA"/>
</dbReference>
<gene>
    <name evidence="1" type="ORF">HA237_01865</name>
</gene>
<dbReference type="InterPro" id="IPR003718">
    <property type="entry name" value="OsmC/Ohr_fam"/>
</dbReference>
<proteinExistence type="predicted"/>
<sequence>MNGKINGIDVNTLNSTIEAVKQNPVLAKCTFSTHTVWKKGFQNQTEISSFVQAGETVNRGKTFKLGGDHPEVLLGQNTAPAAVETLIAATSACIAGGWATFGAAMGVQLDSLKIDLEGDIDLQGFMGTNNKVKPGLNKIRGKIFVKSHASDKQLQELKEMAEKMSPVVNSLKVPVQTELVHVKN</sequence>
<dbReference type="InterPro" id="IPR015946">
    <property type="entry name" value="KH_dom-like_a/b"/>
</dbReference>
<dbReference type="Proteomes" id="UP000577419">
    <property type="component" value="Unassembled WGS sequence"/>
</dbReference>